<dbReference type="EMBL" id="LRQR01000061">
    <property type="protein sequence ID" value="KXA60672.1"/>
    <property type="molecule type" value="Genomic_DNA"/>
</dbReference>
<dbReference type="RefSeq" id="WP_060805788.1">
    <property type="nucleotide sequence ID" value="NZ_JAJNSD010000002.1"/>
</dbReference>
<reference evidence="3 4" key="1">
    <citation type="submission" date="2016-01" db="EMBL/GenBank/DDBJ databases">
        <authorList>
            <person name="Oliw E.H."/>
        </authorList>
    </citation>
    <scope>NUCLEOTIDE SEQUENCE [LARGE SCALE GENOMIC DNA]</scope>
    <source>
        <strain evidence="3 4">CMW7705B</strain>
    </source>
</reference>
<evidence type="ECO:0000313" key="3">
    <source>
        <dbReference type="EMBL" id="KXA60672.1"/>
    </source>
</evidence>
<sequence length="111" mass="12915">MSQIAVRVDDKLKKDATEVFSELGLDMTTAVKLFLKQSVLTRSIPFELKLNTDYEIDLENGDYIRTRGIDEYNEITQNAFKESIEKYENEGITKCSESVDEYFERMVRENA</sequence>
<dbReference type="PANTHER" id="PTHR38781">
    <property type="entry name" value="ANTITOXIN DINJ-RELATED"/>
    <property type="match status" value="1"/>
</dbReference>
<dbReference type="NCBIfam" id="TIGR02384">
    <property type="entry name" value="RelB_DinJ"/>
    <property type="match status" value="1"/>
</dbReference>
<dbReference type="GO" id="GO:0006355">
    <property type="term" value="P:regulation of DNA-templated transcription"/>
    <property type="evidence" value="ECO:0007669"/>
    <property type="project" value="InterPro"/>
</dbReference>
<comment type="similarity">
    <text evidence="1">Belongs to the RelB/DinJ antitoxin family.</text>
</comment>
<dbReference type="AlphaFoldDB" id="A0A133RYW0"/>
<dbReference type="InterPro" id="IPR013321">
    <property type="entry name" value="Arc_rbn_hlx_hlx"/>
</dbReference>
<evidence type="ECO:0000313" key="4">
    <source>
        <dbReference type="Proteomes" id="UP000070065"/>
    </source>
</evidence>
<gene>
    <name evidence="3" type="ORF">HMPREF3228_01037</name>
</gene>
<organism evidence="3 4">
    <name type="scientific">Streptococcus mitis</name>
    <dbReference type="NCBI Taxonomy" id="28037"/>
    <lineage>
        <taxon>Bacteria</taxon>
        <taxon>Bacillati</taxon>
        <taxon>Bacillota</taxon>
        <taxon>Bacilli</taxon>
        <taxon>Lactobacillales</taxon>
        <taxon>Streptococcaceae</taxon>
        <taxon>Streptococcus</taxon>
        <taxon>Streptococcus mitis group</taxon>
    </lineage>
</organism>
<dbReference type="InterPro" id="IPR007337">
    <property type="entry name" value="RelB/DinJ"/>
</dbReference>
<dbReference type="PATRIC" id="fig|28037.231.peg.1027"/>
<proteinExistence type="inferred from homology"/>
<evidence type="ECO:0000256" key="1">
    <source>
        <dbReference type="ARBA" id="ARBA00010562"/>
    </source>
</evidence>
<dbReference type="Gene3D" id="1.10.1220.10">
    <property type="entry name" value="Met repressor-like"/>
    <property type="match status" value="1"/>
</dbReference>
<protein>
    <submittedName>
        <fullName evidence="3">Addiction module antitoxin, RelB/DinJ family</fullName>
    </submittedName>
</protein>
<name>A0A133RYW0_STRMT</name>
<comment type="caution">
    <text evidence="3">The sequence shown here is derived from an EMBL/GenBank/DDBJ whole genome shotgun (WGS) entry which is preliminary data.</text>
</comment>
<keyword evidence="2" id="KW-1277">Toxin-antitoxin system</keyword>
<evidence type="ECO:0000256" key="2">
    <source>
        <dbReference type="ARBA" id="ARBA00022649"/>
    </source>
</evidence>
<dbReference type="Proteomes" id="UP000070065">
    <property type="component" value="Unassembled WGS sequence"/>
</dbReference>
<dbReference type="Pfam" id="PF04221">
    <property type="entry name" value="RelB"/>
    <property type="match status" value="1"/>
</dbReference>
<accession>A0A133RYW0</accession>
<dbReference type="GO" id="GO:0006351">
    <property type="term" value="P:DNA-templated transcription"/>
    <property type="evidence" value="ECO:0007669"/>
    <property type="project" value="TreeGrafter"/>
</dbReference>
<dbReference type="PANTHER" id="PTHR38781:SF1">
    <property type="entry name" value="ANTITOXIN DINJ-RELATED"/>
    <property type="match status" value="1"/>
</dbReference>